<reference evidence="2 3" key="1">
    <citation type="submission" date="2024-04" db="EMBL/GenBank/DDBJ databases">
        <title>Tritrichomonas musculus Genome.</title>
        <authorList>
            <person name="Alves-Ferreira E."/>
            <person name="Grigg M."/>
            <person name="Lorenzi H."/>
            <person name="Galac M."/>
        </authorList>
    </citation>
    <scope>NUCLEOTIDE SEQUENCE [LARGE SCALE GENOMIC DNA]</scope>
    <source>
        <strain evidence="2 3">EAF2021</strain>
    </source>
</reference>
<organism evidence="2 3">
    <name type="scientific">Tritrichomonas musculus</name>
    <dbReference type="NCBI Taxonomy" id="1915356"/>
    <lineage>
        <taxon>Eukaryota</taxon>
        <taxon>Metamonada</taxon>
        <taxon>Parabasalia</taxon>
        <taxon>Tritrichomonadida</taxon>
        <taxon>Tritrichomonadidae</taxon>
        <taxon>Tritrichomonas</taxon>
    </lineage>
</organism>
<keyword evidence="3" id="KW-1185">Reference proteome</keyword>
<name>A0ABR2GXC2_9EUKA</name>
<feature type="compositionally biased region" description="Basic and acidic residues" evidence="1">
    <location>
        <begin position="249"/>
        <end position="258"/>
    </location>
</feature>
<feature type="compositionally biased region" description="Basic and acidic residues" evidence="1">
    <location>
        <begin position="311"/>
        <end position="322"/>
    </location>
</feature>
<feature type="compositionally biased region" description="Basic and acidic residues" evidence="1">
    <location>
        <begin position="172"/>
        <end position="183"/>
    </location>
</feature>
<accession>A0ABR2GXC2</accession>
<evidence type="ECO:0000313" key="2">
    <source>
        <dbReference type="EMBL" id="KAK8838570.1"/>
    </source>
</evidence>
<feature type="region of interest" description="Disordered" evidence="1">
    <location>
        <begin position="171"/>
        <end position="272"/>
    </location>
</feature>
<feature type="region of interest" description="Disordered" evidence="1">
    <location>
        <begin position="301"/>
        <end position="322"/>
    </location>
</feature>
<evidence type="ECO:0000313" key="3">
    <source>
        <dbReference type="Proteomes" id="UP001470230"/>
    </source>
</evidence>
<feature type="compositionally biased region" description="Polar residues" evidence="1">
    <location>
        <begin position="259"/>
        <end position="272"/>
    </location>
</feature>
<comment type="caution">
    <text evidence="2">The sequence shown here is derived from an EMBL/GenBank/DDBJ whole genome shotgun (WGS) entry which is preliminary data.</text>
</comment>
<gene>
    <name evidence="2" type="ORF">M9Y10_033202</name>
</gene>
<proteinExistence type="predicted"/>
<evidence type="ECO:0000256" key="1">
    <source>
        <dbReference type="SAM" id="MobiDB-lite"/>
    </source>
</evidence>
<protein>
    <submittedName>
        <fullName evidence="2">Uncharacterized protein</fullName>
    </submittedName>
</protein>
<sequence length="485" mass="55669">MSFFSKLFSYVLGKKEIKPEDKALTKPKLSEDFVPLPKNKRRSHLRLIKINNNDNVNDSKSHNINLSVNKTEEMGSQKNSFNFDLIDKNNPKNQHNTSINRPELLLNFNEKQRSQNKDPHIVNLIAPEENSVKLTLPQLKQTNFKNNNQNNELTPSIKNMLICSAPGSALKSRNETQETEFRLDFPNLTPQAEKETDKKLKEHRSNRHSKIEKFTFKLPNQDTDTKSNKNSQGGNDRQLKSTKKVQQKTTEKQKHSKSEIIQSAPSSAIKTNSNIKKSEIQLFEFTPSKTNSSQFELFNFNNADSKSGENANKKKSEKAEQKPKVIKNEVKIHDFTIDPLFENTSSFSIENSIPPSIKKFFKKNEALVKSSIKTIAEFIQIPANNNRPNKKITSPISCYDINGRLIELKFEPDCFSFIDGDGNEIRVSYDEISKIYFFPINELDRNFVISVFDTSEGILPFLFVPKKFIFAIKKVTNQDIDNPED</sequence>
<dbReference type="Proteomes" id="UP001470230">
    <property type="component" value="Unassembled WGS sequence"/>
</dbReference>
<dbReference type="EMBL" id="JAPFFF010000055">
    <property type="protein sequence ID" value="KAK8838570.1"/>
    <property type="molecule type" value="Genomic_DNA"/>
</dbReference>
<feature type="compositionally biased region" description="Polar residues" evidence="1">
    <location>
        <begin position="218"/>
        <end position="235"/>
    </location>
</feature>